<gene>
    <name evidence="1" type="ORF">HAX54_001331</name>
</gene>
<organism evidence="1 2">
    <name type="scientific">Datura stramonium</name>
    <name type="common">Jimsonweed</name>
    <name type="synonym">Common thornapple</name>
    <dbReference type="NCBI Taxonomy" id="4076"/>
    <lineage>
        <taxon>Eukaryota</taxon>
        <taxon>Viridiplantae</taxon>
        <taxon>Streptophyta</taxon>
        <taxon>Embryophyta</taxon>
        <taxon>Tracheophyta</taxon>
        <taxon>Spermatophyta</taxon>
        <taxon>Magnoliopsida</taxon>
        <taxon>eudicotyledons</taxon>
        <taxon>Gunneridae</taxon>
        <taxon>Pentapetalae</taxon>
        <taxon>asterids</taxon>
        <taxon>lamiids</taxon>
        <taxon>Solanales</taxon>
        <taxon>Solanaceae</taxon>
        <taxon>Solanoideae</taxon>
        <taxon>Datureae</taxon>
        <taxon>Datura</taxon>
    </lineage>
</organism>
<proteinExistence type="predicted"/>
<reference evidence="1 2" key="1">
    <citation type="journal article" date="2021" name="BMC Genomics">
        <title>Datura genome reveals duplications of psychoactive alkaloid biosynthetic genes and high mutation rate following tissue culture.</title>
        <authorList>
            <person name="Rajewski A."/>
            <person name="Carter-House D."/>
            <person name="Stajich J."/>
            <person name="Litt A."/>
        </authorList>
    </citation>
    <scope>NUCLEOTIDE SEQUENCE [LARGE SCALE GENOMIC DNA]</scope>
    <source>
        <strain evidence="1">AR-01</strain>
    </source>
</reference>
<comment type="caution">
    <text evidence="1">The sequence shown here is derived from an EMBL/GenBank/DDBJ whole genome shotgun (WGS) entry which is preliminary data.</text>
</comment>
<name>A0ABS8RSQ8_DATST</name>
<dbReference type="EMBL" id="JACEIK010000105">
    <property type="protein sequence ID" value="MCD7449762.1"/>
    <property type="molecule type" value="Genomic_DNA"/>
</dbReference>
<evidence type="ECO:0000313" key="1">
    <source>
        <dbReference type="EMBL" id="MCD7449762.1"/>
    </source>
</evidence>
<protein>
    <submittedName>
        <fullName evidence="1">Uncharacterized protein</fullName>
    </submittedName>
</protein>
<keyword evidence="2" id="KW-1185">Reference proteome</keyword>
<accession>A0ABS8RSQ8</accession>
<evidence type="ECO:0000313" key="2">
    <source>
        <dbReference type="Proteomes" id="UP000823775"/>
    </source>
</evidence>
<sequence>MQERWAMLYGMLEKAFHSSPLRAKRHRLRFPPLTSVDLPDIWIPSKDTSIAKTCSPHLKSFKVGFHEGLWDSLPLGLEILPLDSRRNCLDGEITRIVLLLKDLEMVSTNEHAERSIVWNGQQDEIFTVKTCYKTLNGGGISLLIGHGNNFGGLKPLI</sequence>
<dbReference type="Proteomes" id="UP000823775">
    <property type="component" value="Unassembled WGS sequence"/>
</dbReference>